<dbReference type="AlphaFoldDB" id="D4F058"/>
<organism evidence="2 3">
    <name type="scientific">Edwardsiella tarda ATCC 23685</name>
    <dbReference type="NCBI Taxonomy" id="500638"/>
    <lineage>
        <taxon>Bacteria</taxon>
        <taxon>Pseudomonadati</taxon>
        <taxon>Pseudomonadota</taxon>
        <taxon>Gammaproteobacteria</taxon>
        <taxon>Enterobacterales</taxon>
        <taxon>Hafniaceae</taxon>
        <taxon>Edwardsiella</taxon>
    </lineage>
</organism>
<feature type="transmembrane region" description="Helical" evidence="1">
    <location>
        <begin position="20"/>
        <end position="40"/>
    </location>
</feature>
<proteinExistence type="predicted"/>
<sequence>MVRDLYIFCAHDHAIKRGRIAGRVVMILAEMWCIAPIWGVKTVRSLIACPVKMDIDGYAVTPLVNKYTK</sequence>
<evidence type="ECO:0000313" key="3">
    <source>
        <dbReference type="Proteomes" id="UP000003692"/>
    </source>
</evidence>
<name>D4F058_EDWTA</name>
<comment type="caution">
    <text evidence="2">The sequence shown here is derived from an EMBL/GenBank/DDBJ whole genome shotgun (WGS) entry which is preliminary data.</text>
</comment>
<evidence type="ECO:0000313" key="2">
    <source>
        <dbReference type="EMBL" id="EFE24841.1"/>
    </source>
</evidence>
<dbReference type="HOGENOM" id="CLU_2769272_0_0_6"/>
<keyword evidence="1" id="KW-1133">Transmembrane helix</keyword>
<evidence type="ECO:0000256" key="1">
    <source>
        <dbReference type="SAM" id="Phobius"/>
    </source>
</evidence>
<protein>
    <submittedName>
        <fullName evidence="2">Uncharacterized protein</fullName>
    </submittedName>
</protein>
<keyword evidence="1" id="KW-0812">Transmembrane</keyword>
<reference evidence="2 3" key="1">
    <citation type="submission" date="2010-02" db="EMBL/GenBank/DDBJ databases">
        <authorList>
            <person name="Weinstock G."/>
            <person name="Sodergren E."/>
            <person name="Clifton S."/>
            <person name="Fulton L."/>
            <person name="Fulton B."/>
            <person name="Courtney L."/>
            <person name="Fronick C."/>
            <person name="Harrison M."/>
            <person name="Strong C."/>
            <person name="Farmer C."/>
            <person name="Delahaunty K."/>
            <person name="Markovic C."/>
            <person name="Hall O."/>
            <person name="Minx P."/>
            <person name="Tomlinson C."/>
            <person name="Mitreva M."/>
            <person name="Nelson J."/>
            <person name="Hou S."/>
            <person name="Wollam A."/>
            <person name="Pepin K.H."/>
            <person name="Johnson M."/>
            <person name="Bhonagiri V."/>
            <person name="Zhang X."/>
            <person name="Suruliraj S."/>
            <person name="Warren W."/>
            <person name="Chinwalla A."/>
            <person name="Mardis E.R."/>
            <person name="Wilson R.K."/>
        </authorList>
    </citation>
    <scope>NUCLEOTIDE SEQUENCE [LARGE SCALE GENOMIC DNA]</scope>
    <source>
        <strain evidence="2 3">ATCC 23685</strain>
    </source>
</reference>
<dbReference type="Proteomes" id="UP000003692">
    <property type="component" value="Unassembled WGS sequence"/>
</dbReference>
<accession>D4F058</accession>
<gene>
    <name evidence="2" type="ORF">EDWATA_00081</name>
</gene>
<dbReference type="EMBL" id="ADGK01000006">
    <property type="protein sequence ID" value="EFE24841.1"/>
    <property type="molecule type" value="Genomic_DNA"/>
</dbReference>
<keyword evidence="1" id="KW-0472">Membrane</keyword>